<sequence length="133" mass="14817">MLLPCDYLPAKPWQELPPVRRYRPPTPYPCDSLQPLEQNNCESDSDDDLPNFTCYHRPSTAEAGTSQLQMHMESTTEETFVADVNSDELIEEAETEGSVDGTPNEVQIEDNAQIAGGQESEDASTHCRKEAIT</sequence>
<accession>A0A9W9YCX5</accession>
<proteinExistence type="predicted"/>
<feature type="region of interest" description="Disordered" evidence="1">
    <location>
        <begin position="112"/>
        <end position="133"/>
    </location>
</feature>
<keyword evidence="3" id="KW-1185">Reference proteome</keyword>
<dbReference type="EMBL" id="MU827790">
    <property type="protein sequence ID" value="KAJ7331127.1"/>
    <property type="molecule type" value="Genomic_DNA"/>
</dbReference>
<comment type="caution">
    <text evidence="2">The sequence shown here is derived from an EMBL/GenBank/DDBJ whole genome shotgun (WGS) entry which is preliminary data.</text>
</comment>
<feature type="region of interest" description="Disordered" evidence="1">
    <location>
        <begin position="26"/>
        <end position="45"/>
    </location>
</feature>
<gene>
    <name evidence="2" type="ORF">OS493_020829</name>
</gene>
<name>A0A9W9YCX5_9CNID</name>
<evidence type="ECO:0000256" key="1">
    <source>
        <dbReference type="SAM" id="MobiDB-lite"/>
    </source>
</evidence>
<evidence type="ECO:0000313" key="2">
    <source>
        <dbReference type="EMBL" id="KAJ7331127.1"/>
    </source>
</evidence>
<protein>
    <submittedName>
        <fullName evidence="2">Uncharacterized protein</fullName>
    </submittedName>
</protein>
<dbReference type="Proteomes" id="UP001163046">
    <property type="component" value="Unassembled WGS sequence"/>
</dbReference>
<reference evidence="2" key="1">
    <citation type="submission" date="2023-01" db="EMBL/GenBank/DDBJ databases">
        <title>Genome assembly of the deep-sea coral Lophelia pertusa.</title>
        <authorList>
            <person name="Herrera S."/>
            <person name="Cordes E."/>
        </authorList>
    </citation>
    <scope>NUCLEOTIDE SEQUENCE</scope>
    <source>
        <strain evidence="2">USNM1676648</strain>
        <tissue evidence="2">Polyp</tissue>
    </source>
</reference>
<dbReference type="AlphaFoldDB" id="A0A9W9YCX5"/>
<feature type="compositionally biased region" description="Basic and acidic residues" evidence="1">
    <location>
        <begin position="123"/>
        <end position="133"/>
    </location>
</feature>
<organism evidence="2 3">
    <name type="scientific">Desmophyllum pertusum</name>
    <dbReference type="NCBI Taxonomy" id="174260"/>
    <lineage>
        <taxon>Eukaryota</taxon>
        <taxon>Metazoa</taxon>
        <taxon>Cnidaria</taxon>
        <taxon>Anthozoa</taxon>
        <taxon>Hexacorallia</taxon>
        <taxon>Scleractinia</taxon>
        <taxon>Caryophylliina</taxon>
        <taxon>Caryophylliidae</taxon>
        <taxon>Desmophyllum</taxon>
    </lineage>
</organism>
<evidence type="ECO:0000313" key="3">
    <source>
        <dbReference type="Proteomes" id="UP001163046"/>
    </source>
</evidence>